<dbReference type="PANTHER" id="PTHR35563:SF2">
    <property type="entry name" value="BARREL METAL-DEPENDENT HYDROLASE, PUTATIVE (AFU_ORTHOLOGUE AFUA_1G16240)-RELATED"/>
    <property type="match status" value="1"/>
</dbReference>
<dbReference type="EMBL" id="PVNS01000010">
    <property type="protein sequence ID" value="PRO65058.1"/>
    <property type="molecule type" value="Genomic_DNA"/>
</dbReference>
<evidence type="ECO:0000259" key="1">
    <source>
        <dbReference type="Pfam" id="PF04909"/>
    </source>
</evidence>
<dbReference type="Proteomes" id="UP000243650">
    <property type="component" value="Unassembled WGS sequence"/>
</dbReference>
<comment type="caution">
    <text evidence="2">The sequence shown here is derived from an EMBL/GenBank/DDBJ whole genome shotgun (WGS) entry which is preliminary data.</text>
</comment>
<dbReference type="InterPro" id="IPR032466">
    <property type="entry name" value="Metal_Hydrolase"/>
</dbReference>
<name>A0A2P6MFK4_ALKUR</name>
<dbReference type="AlphaFoldDB" id="A0A2P6MFK4"/>
<gene>
    <name evidence="2" type="ORF">C6I21_11465</name>
</gene>
<keyword evidence="3" id="KW-1185">Reference proteome</keyword>
<sequence>MITISERRKIMFDAHFHIIDPRFPLQLNQGYLPPAFTAAAYQQKASRLGITGGVCVSGSFQGTDTSYLVEALKTLGPAYCGVAELPENYTAEEILKLHENGVRGHRINLHRGGKKDLQTIKRTAEFVYDVCGWHTEFYISSASLPPLFDFLRDLPAVTIDHLGLTQEGFCSLLSLAETGVRVKASGFGRLNMNPAAAMRDIYERHPDVLMFGTDLPSTRAPRPFHKDDVRLIETSFSPEASKKILKKNAEMWYGMKRGVL</sequence>
<organism evidence="2 3">
    <name type="scientific">Alkalicoccus urumqiensis</name>
    <name type="common">Bacillus urumqiensis</name>
    <dbReference type="NCBI Taxonomy" id="1548213"/>
    <lineage>
        <taxon>Bacteria</taxon>
        <taxon>Bacillati</taxon>
        <taxon>Bacillota</taxon>
        <taxon>Bacilli</taxon>
        <taxon>Bacillales</taxon>
        <taxon>Bacillaceae</taxon>
        <taxon>Alkalicoccus</taxon>
    </lineage>
</organism>
<evidence type="ECO:0000313" key="2">
    <source>
        <dbReference type="EMBL" id="PRO65058.1"/>
    </source>
</evidence>
<dbReference type="InterPro" id="IPR006680">
    <property type="entry name" value="Amidohydro-rel"/>
</dbReference>
<feature type="domain" description="Amidohydrolase-related" evidence="1">
    <location>
        <begin position="13"/>
        <end position="254"/>
    </location>
</feature>
<dbReference type="OrthoDB" id="9787654at2"/>
<proteinExistence type="predicted"/>
<dbReference type="InterPro" id="IPR052358">
    <property type="entry name" value="Aro_Compnd_Degr_Hydrolases"/>
</dbReference>
<dbReference type="PANTHER" id="PTHR35563">
    <property type="entry name" value="BARREL METAL-DEPENDENT HYDROLASE, PUTATIVE (AFU_ORTHOLOGUE AFUA_1G16240)-RELATED"/>
    <property type="match status" value="1"/>
</dbReference>
<evidence type="ECO:0000313" key="3">
    <source>
        <dbReference type="Proteomes" id="UP000243650"/>
    </source>
</evidence>
<reference evidence="2 3" key="1">
    <citation type="submission" date="2018-03" db="EMBL/GenBank/DDBJ databases">
        <title>Bacillus urumqiensis sp. nov., a moderately haloalkaliphilic bacterium isolated from a salt lake.</title>
        <authorList>
            <person name="Zhao B."/>
            <person name="Liao Z."/>
        </authorList>
    </citation>
    <scope>NUCLEOTIDE SEQUENCE [LARGE SCALE GENOMIC DNA]</scope>
    <source>
        <strain evidence="2 3">BZ-SZ-XJ18</strain>
    </source>
</reference>
<dbReference type="Pfam" id="PF04909">
    <property type="entry name" value="Amidohydro_2"/>
    <property type="match status" value="1"/>
</dbReference>
<dbReference type="GO" id="GO:0016787">
    <property type="term" value="F:hydrolase activity"/>
    <property type="evidence" value="ECO:0007669"/>
    <property type="project" value="UniProtKB-KW"/>
</dbReference>
<keyword evidence="2" id="KW-0378">Hydrolase</keyword>
<protein>
    <submittedName>
        <fullName evidence="2">2-pyrone-4,6-dicarboxylate hydrolase</fullName>
    </submittedName>
</protein>
<dbReference type="SUPFAM" id="SSF51556">
    <property type="entry name" value="Metallo-dependent hydrolases"/>
    <property type="match status" value="1"/>
</dbReference>
<accession>A0A2P6MFK4</accession>
<dbReference type="Gene3D" id="3.20.20.140">
    <property type="entry name" value="Metal-dependent hydrolases"/>
    <property type="match status" value="1"/>
</dbReference>